<dbReference type="Gene3D" id="3.30.2400.30">
    <property type="match status" value="1"/>
</dbReference>
<dbReference type="Proteomes" id="UP001294412">
    <property type="component" value="Unassembled WGS sequence"/>
</dbReference>
<sequence>MQTLMTNDAMQSNLGFVTSQTAYVETQVYQTRYAAIRYTGLIPVDYSAPEWIKTVDYYSMDVAGKAEWLADRANDIPVVGMQHDKQSTQVYMAGIGYDYGLEEINQARMLGIPLESTKADTARLAYERMVDRIAFSGDAAKGFNGLFDYPGITIDGDLTGSWETATEDQILADVNELLEGVAADTNEVAMADTLLLPPSKTRYIGSRRLGDGNGSLTIRAYLEQNNSYTAETGQPLTIRSLRGLETAGAGGTTRMIAYRNAPEVMKMHIPMRHRFLPVQIVGLTYKIPGIFRLGGLDIRLTKEVRYGDGI</sequence>
<evidence type="ECO:0000313" key="2">
    <source>
        <dbReference type="Proteomes" id="UP001294412"/>
    </source>
</evidence>
<accession>A0ABU5I0D1</accession>
<protein>
    <submittedName>
        <fullName evidence="1">Major capsid family protein</fullName>
    </submittedName>
</protein>
<evidence type="ECO:0000313" key="1">
    <source>
        <dbReference type="EMBL" id="MDY8108264.1"/>
    </source>
</evidence>
<reference evidence="1 2" key="1">
    <citation type="submission" date="2023-12" db="EMBL/GenBank/DDBJ databases">
        <title>Description of Novel Strain Fulvimarina sp. 2208YS6-2-32 isolated from Uroteuthis (Photololigo) edulis.</title>
        <authorList>
            <person name="Park J.-S."/>
        </authorList>
    </citation>
    <scope>NUCLEOTIDE SEQUENCE [LARGE SCALE GENOMIC DNA]</scope>
    <source>
        <strain evidence="1 2">2208YS6-2-32</strain>
    </source>
</reference>
<dbReference type="RefSeq" id="WP_322185712.1">
    <property type="nucleotide sequence ID" value="NZ_JAXLPB010000001.1"/>
</dbReference>
<dbReference type="EMBL" id="JAXLPB010000001">
    <property type="protein sequence ID" value="MDY8108264.1"/>
    <property type="molecule type" value="Genomic_DNA"/>
</dbReference>
<dbReference type="InterPro" id="IPR020049">
    <property type="entry name" value="Major_capsid-like"/>
</dbReference>
<dbReference type="Pfam" id="PF09950">
    <property type="entry name" value="Major_capside"/>
    <property type="match status" value="1"/>
</dbReference>
<gene>
    <name evidence="1" type="ORF">U0C82_03755</name>
</gene>
<keyword evidence="2" id="KW-1185">Reference proteome</keyword>
<proteinExistence type="predicted"/>
<comment type="caution">
    <text evidence="1">The sequence shown here is derived from an EMBL/GenBank/DDBJ whole genome shotgun (WGS) entry which is preliminary data.</text>
</comment>
<name>A0ABU5I0D1_9HYPH</name>
<dbReference type="PIRSF" id="PIRSF029202">
    <property type="entry name" value="UCP029202"/>
    <property type="match status" value="1"/>
</dbReference>
<organism evidence="1 2">
    <name type="scientific">Fulvimarina uroteuthidis</name>
    <dbReference type="NCBI Taxonomy" id="3098149"/>
    <lineage>
        <taxon>Bacteria</taxon>
        <taxon>Pseudomonadati</taxon>
        <taxon>Pseudomonadota</taxon>
        <taxon>Alphaproteobacteria</taxon>
        <taxon>Hyphomicrobiales</taxon>
        <taxon>Aurantimonadaceae</taxon>
        <taxon>Fulvimarina</taxon>
    </lineage>
</organism>